<gene>
    <name evidence="2" type="ORF">A2970_00555</name>
</gene>
<dbReference type="Pfam" id="PF00535">
    <property type="entry name" value="Glycos_transf_2"/>
    <property type="match status" value="1"/>
</dbReference>
<dbReference type="EMBL" id="MGAT01000006">
    <property type="protein sequence ID" value="OGK53101.1"/>
    <property type="molecule type" value="Genomic_DNA"/>
</dbReference>
<comment type="caution">
    <text evidence="2">The sequence shown here is derived from an EMBL/GenBank/DDBJ whole genome shotgun (WGS) entry which is preliminary data.</text>
</comment>
<dbReference type="PANTHER" id="PTHR10859:SF91">
    <property type="entry name" value="DOLICHYL-PHOSPHATE BETA-GLUCOSYLTRANSFERASE"/>
    <property type="match status" value="1"/>
</dbReference>
<reference evidence="2 3" key="1">
    <citation type="journal article" date="2016" name="Nat. Commun.">
        <title>Thousands of microbial genomes shed light on interconnected biogeochemical processes in an aquifer system.</title>
        <authorList>
            <person name="Anantharaman K."/>
            <person name="Brown C.T."/>
            <person name="Hug L.A."/>
            <person name="Sharon I."/>
            <person name="Castelle C.J."/>
            <person name="Probst A.J."/>
            <person name="Thomas B.C."/>
            <person name="Singh A."/>
            <person name="Wilkins M.J."/>
            <person name="Karaoz U."/>
            <person name="Brodie E.L."/>
            <person name="Williams K.H."/>
            <person name="Hubbard S.S."/>
            <person name="Banfield J.F."/>
        </authorList>
    </citation>
    <scope>NUCLEOTIDE SEQUENCE [LARGE SCALE GENOMIC DNA]</scope>
</reference>
<evidence type="ECO:0000313" key="2">
    <source>
        <dbReference type="EMBL" id="OGK53101.1"/>
    </source>
</evidence>
<sequence>MKISLIIPCYNEEANIQKGVLDKIGNFTAGDDRFSEVIIVDDGSTDSSKTVIKNKYLKTFLKFRLVENSHQGKAFAVITGINHAQGNYVMFSDIDLATPIEEAGKLLAQIEAGGKVIVGSRDSSRAGAPFLRKLMASGFIVVRNLIIGLKGVKDTQCGFKLFEKKAALKIIDKLRVFHDTRRAKGSSVSAGFDLEFLFLARRLKFKIIEVPVIWRHVETKNVNFLRDSVETMIDILRIKYYDLTGRYEV</sequence>
<evidence type="ECO:0000313" key="3">
    <source>
        <dbReference type="Proteomes" id="UP000178857"/>
    </source>
</evidence>
<dbReference type="InterPro" id="IPR029044">
    <property type="entry name" value="Nucleotide-diphossugar_trans"/>
</dbReference>
<dbReference type="InterPro" id="IPR001173">
    <property type="entry name" value="Glyco_trans_2-like"/>
</dbReference>
<dbReference type="AlphaFoldDB" id="A0A1F7JBY1"/>
<name>A0A1F7JBY1_9BACT</name>
<dbReference type="GO" id="GO:0006487">
    <property type="term" value="P:protein N-linked glycosylation"/>
    <property type="evidence" value="ECO:0007669"/>
    <property type="project" value="TreeGrafter"/>
</dbReference>
<feature type="domain" description="Glycosyltransferase 2-like" evidence="1">
    <location>
        <begin position="4"/>
        <end position="166"/>
    </location>
</feature>
<proteinExistence type="predicted"/>
<organism evidence="2 3">
    <name type="scientific">Candidatus Roizmanbacteria bacterium RIFCSPLOWO2_01_FULL_44_13</name>
    <dbReference type="NCBI Taxonomy" id="1802069"/>
    <lineage>
        <taxon>Bacteria</taxon>
        <taxon>Candidatus Roizmaniibacteriota</taxon>
    </lineage>
</organism>
<dbReference type="STRING" id="1802069.A2970_00555"/>
<dbReference type="Proteomes" id="UP000178857">
    <property type="component" value="Unassembled WGS sequence"/>
</dbReference>
<protein>
    <recommendedName>
        <fullName evidence="1">Glycosyltransferase 2-like domain-containing protein</fullName>
    </recommendedName>
</protein>
<dbReference type="SUPFAM" id="SSF53448">
    <property type="entry name" value="Nucleotide-diphospho-sugar transferases"/>
    <property type="match status" value="1"/>
</dbReference>
<accession>A0A1F7JBY1</accession>
<dbReference type="Gene3D" id="3.90.550.10">
    <property type="entry name" value="Spore Coat Polysaccharide Biosynthesis Protein SpsA, Chain A"/>
    <property type="match status" value="1"/>
</dbReference>
<evidence type="ECO:0000259" key="1">
    <source>
        <dbReference type="Pfam" id="PF00535"/>
    </source>
</evidence>
<dbReference type="PANTHER" id="PTHR10859">
    <property type="entry name" value="GLYCOSYL TRANSFERASE"/>
    <property type="match status" value="1"/>
</dbReference>